<dbReference type="Gene3D" id="3.20.20.40">
    <property type="entry name" value="1, 4-beta cellobiohydrolase"/>
    <property type="match status" value="1"/>
</dbReference>
<keyword evidence="2 9" id="KW-0378">Hydrolase</keyword>
<evidence type="ECO:0000313" key="13">
    <source>
        <dbReference type="Proteomes" id="UP001500403"/>
    </source>
</evidence>
<dbReference type="PANTHER" id="PTHR34876">
    <property type="match status" value="1"/>
</dbReference>
<keyword evidence="1 9" id="KW-0732">Signal</keyword>
<dbReference type="PIRSF" id="PIRSF001100">
    <property type="entry name" value="Beta_cellobiohydrolase"/>
    <property type="match status" value="1"/>
</dbReference>
<dbReference type="PROSITE" id="PS51318">
    <property type="entry name" value="TAT"/>
    <property type="match status" value="1"/>
</dbReference>
<comment type="similarity">
    <text evidence="9">Belongs to the glycosyl hydrolase family 6.</text>
</comment>
<keyword evidence="5 9" id="KW-0119">Carbohydrate metabolism</keyword>
<dbReference type="PANTHER" id="PTHR34876:SF4">
    <property type="entry name" value="1,4-BETA-D-GLUCAN CELLOBIOHYDROLASE C-RELATED"/>
    <property type="match status" value="1"/>
</dbReference>
<keyword evidence="4" id="KW-1015">Disulfide bond</keyword>
<comment type="caution">
    <text evidence="12">The sequence shown here is derived from an EMBL/GenBank/DDBJ whole genome shotgun (WGS) entry which is preliminary data.</text>
</comment>
<dbReference type="PRINTS" id="PR00733">
    <property type="entry name" value="GLHYDRLASE6"/>
</dbReference>
<evidence type="ECO:0000256" key="6">
    <source>
        <dbReference type="ARBA" id="ARBA00023295"/>
    </source>
</evidence>
<evidence type="ECO:0000256" key="2">
    <source>
        <dbReference type="ARBA" id="ARBA00022801"/>
    </source>
</evidence>
<feature type="chain" id="PRO_5044984271" description="Glucanase" evidence="9">
    <location>
        <begin position="28"/>
        <end position="506"/>
    </location>
</feature>
<dbReference type="Gene3D" id="2.60.120.260">
    <property type="entry name" value="Galactose-binding domain-like"/>
    <property type="match status" value="1"/>
</dbReference>
<keyword evidence="3 9" id="KW-0136">Cellulose degradation</keyword>
<feature type="region of interest" description="Disordered" evidence="10">
    <location>
        <begin position="476"/>
        <end position="506"/>
    </location>
</feature>
<evidence type="ECO:0000256" key="4">
    <source>
        <dbReference type="ARBA" id="ARBA00023157"/>
    </source>
</evidence>
<evidence type="ECO:0000256" key="10">
    <source>
        <dbReference type="SAM" id="MobiDB-lite"/>
    </source>
</evidence>
<evidence type="ECO:0000256" key="9">
    <source>
        <dbReference type="RuleBase" id="RU361186"/>
    </source>
</evidence>
<dbReference type="InterPro" id="IPR008979">
    <property type="entry name" value="Galactose-bd-like_sf"/>
</dbReference>
<dbReference type="EC" id="3.2.1.-" evidence="9"/>
<proteinExistence type="inferred from homology"/>
<evidence type="ECO:0000313" key="12">
    <source>
        <dbReference type="EMBL" id="GAA2941771.1"/>
    </source>
</evidence>
<keyword evidence="7 9" id="KW-0624">Polysaccharide degradation</keyword>
<dbReference type="Proteomes" id="UP001500403">
    <property type="component" value="Unassembled WGS sequence"/>
</dbReference>
<feature type="domain" description="CBM-cenC" evidence="11">
    <location>
        <begin position="39"/>
        <end position="163"/>
    </location>
</feature>
<sequence length="506" mass="53467">MRHTRRAFTALGASALAATLLTAPATAAERAPEQAVYGELARNGTFTTDTEDWWGSPGSSVEAADGALRATVEPAAPDQVGQWHHTVVGQNHIRLRPGATYTLSFDARASRTTKIKSTVQLGTRPYPSSLDNELDLTTTTQRFSWTFTSSLDSDDGHIDFQVGGQDVRTDIILDNVSLTTSTAREGFYTDPDSTAMKWVRNTEEDPRATKIKAAIGDHTTVKWFGNWDADGNAATGIRTEVSNYVGAAAAQGRLPVIVAYNIPGRDCGGASSGGSADADRYKEWIDAFAQGIEGRPAVVILEPDAVAQSSDPGCISGEALEARFDMLWYANQHLQAQGTFVQTYLDGGNATWTLGQDLSGTDGNGGIGLKRMAYLLNRSGVSMARGVSLGVSNFHSTEISNQYGSRLAAQLKADFGVDTRWVVDTARNGNGAYVTPGVPSSGHVGFCNPAGRKLGVTSRAGTGGAEYLLWIKNPGDSDGDSAQCPAGSPSAGSFSPDLADALIDGR</sequence>
<feature type="signal peptide" evidence="9">
    <location>
        <begin position="1"/>
        <end position="27"/>
    </location>
</feature>
<accession>A0ABN3X7K8</accession>
<dbReference type="InterPro" id="IPR001524">
    <property type="entry name" value="Glyco_hydro_6_CS"/>
</dbReference>
<dbReference type="InterPro" id="IPR003305">
    <property type="entry name" value="CenC_carb-bd"/>
</dbReference>
<keyword evidence="13" id="KW-1185">Reference proteome</keyword>
<evidence type="ECO:0000256" key="3">
    <source>
        <dbReference type="ARBA" id="ARBA00023001"/>
    </source>
</evidence>
<dbReference type="Pfam" id="PF01341">
    <property type="entry name" value="Glyco_hydro_6"/>
    <property type="match status" value="1"/>
</dbReference>
<evidence type="ECO:0000259" key="11">
    <source>
        <dbReference type="Pfam" id="PF02018"/>
    </source>
</evidence>
<dbReference type="Pfam" id="PF02018">
    <property type="entry name" value="CBM_4_9"/>
    <property type="match status" value="1"/>
</dbReference>
<evidence type="ECO:0000256" key="5">
    <source>
        <dbReference type="ARBA" id="ARBA00023277"/>
    </source>
</evidence>
<dbReference type="InterPro" id="IPR016288">
    <property type="entry name" value="Beta_cellobiohydrolase"/>
</dbReference>
<dbReference type="SUPFAM" id="SSF49785">
    <property type="entry name" value="Galactose-binding domain-like"/>
    <property type="match status" value="1"/>
</dbReference>
<feature type="compositionally biased region" description="Low complexity" evidence="10">
    <location>
        <begin position="485"/>
        <end position="496"/>
    </location>
</feature>
<dbReference type="InterPro" id="IPR036434">
    <property type="entry name" value="Beta_cellobiohydrolase_sf"/>
</dbReference>
<evidence type="ECO:0000256" key="1">
    <source>
        <dbReference type="ARBA" id="ARBA00022729"/>
    </source>
</evidence>
<dbReference type="InterPro" id="IPR006311">
    <property type="entry name" value="TAT_signal"/>
</dbReference>
<name>A0ABN3X7K8_9ACTN</name>
<dbReference type="EMBL" id="BAAAUD010000031">
    <property type="protein sequence ID" value="GAA2941771.1"/>
    <property type="molecule type" value="Genomic_DNA"/>
</dbReference>
<dbReference type="RefSeq" id="WP_344495033.1">
    <property type="nucleotide sequence ID" value="NZ_BAAAUD010000031.1"/>
</dbReference>
<keyword evidence="6 9" id="KW-0326">Glycosidase</keyword>
<gene>
    <name evidence="12" type="ORF">GCM10010446_28760</name>
</gene>
<dbReference type="SUPFAM" id="SSF51989">
    <property type="entry name" value="Glycosyl hydrolases family 6, cellulases"/>
    <property type="match status" value="1"/>
</dbReference>
<protein>
    <recommendedName>
        <fullName evidence="9">Glucanase</fullName>
        <ecNumber evidence="9">3.2.1.-</ecNumber>
    </recommendedName>
</protein>
<evidence type="ECO:0000256" key="7">
    <source>
        <dbReference type="ARBA" id="ARBA00023326"/>
    </source>
</evidence>
<dbReference type="PROSITE" id="PS00655">
    <property type="entry name" value="GLYCOSYL_HYDROL_F6_1"/>
    <property type="match status" value="1"/>
</dbReference>
<evidence type="ECO:0000256" key="8">
    <source>
        <dbReference type="PROSITE-ProRule" id="PRU10056"/>
    </source>
</evidence>
<organism evidence="12 13">
    <name type="scientific">Streptomyces enissocaesilis</name>
    <dbReference type="NCBI Taxonomy" id="332589"/>
    <lineage>
        <taxon>Bacteria</taxon>
        <taxon>Bacillati</taxon>
        <taxon>Actinomycetota</taxon>
        <taxon>Actinomycetes</taxon>
        <taxon>Kitasatosporales</taxon>
        <taxon>Streptomycetaceae</taxon>
        <taxon>Streptomyces</taxon>
        <taxon>Streptomyces rochei group</taxon>
    </lineage>
</organism>
<reference evidence="12 13" key="1">
    <citation type="journal article" date="2019" name="Int. J. Syst. Evol. Microbiol.">
        <title>The Global Catalogue of Microorganisms (GCM) 10K type strain sequencing project: providing services to taxonomists for standard genome sequencing and annotation.</title>
        <authorList>
            <consortium name="The Broad Institute Genomics Platform"/>
            <consortium name="The Broad Institute Genome Sequencing Center for Infectious Disease"/>
            <person name="Wu L."/>
            <person name="Ma J."/>
        </authorList>
    </citation>
    <scope>NUCLEOTIDE SEQUENCE [LARGE SCALE GENOMIC DNA]</scope>
    <source>
        <strain evidence="12 13">JCM 9088</strain>
    </source>
</reference>
<feature type="active site" evidence="8">
    <location>
        <position position="266"/>
    </location>
</feature>